<proteinExistence type="predicted"/>
<sequence length="85" mass="8927">MTNTSPSSAIELYIQGVATGNAEALNAAFHPDARMFGALGDQRVDIPIQDMIGMISAQPADVDGQFSASIKKIDEFGDIATAIVE</sequence>
<protein>
    <recommendedName>
        <fullName evidence="2">SnoaL-like domain-containing protein</fullName>
    </recommendedName>
</protein>
<evidence type="ECO:0008006" key="2">
    <source>
        <dbReference type="Google" id="ProtNLM"/>
    </source>
</evidence>
<feature type="non-terminal residue" evidence="1">
    <location>
        <position position="85"/>
    </location>
</feature>
<dbReference type="InterPro" id="IPR032710">
    <property type="entry name" value="NTF2-like_dom_sf"/>
</dbReference>
<dbReference type="SUPFAM" id="SSF54427">
    <property type="entry name" value="NTF2-like"/>
    <property type="match status" value="1"/>
</dbReference>
<name>A0A383EID3_9ZZZZ</name>
<dbReference type="Pfam" id="PF12893">
    <property type="entry name" value="Lumazine_bd_2"/>
    <property type="match status" value="1"/>
</dbReference>
<dbReference type="AlphaFoldDB" id="A0A383EID3"/>
<evidence type="ECO:0000313" key="1">
    <source>
        <dbReference type="EMBL" id="SVE56193.1"/>
    </source>
</evidence>
<dbReference type="Gene3D" id="3.10.450.50">
    <property type="match status" value="1"/>
</dbReference>
<organism evidence="1">
    <name type="scientific">marine metagenome</name>
    <dbReference type="NCBI Taxonomy" id="408172"/>
    <lineage>
        <taxon>unclassified sequences</taxon>
        <taxon>metagenomes</taxon>
        <taxon>ecological metagenomes</taxon>
    </lineage>
</organism>
<dbReference type="EMBL" id="UINC01225930">
    <property type="protein sequence ID" value="SVE56193.1"/>
    <property type="molecule type" value="Genomic_DNA"/>
</dbReference>
<dbReference type="InterPro" id="IPR039437">
    <property type="entry name" value="FrzH/put_lumazine-bd"/>
</dbReference>
<reference evidence="1" key="1">
    <citation type="submission" date="2018-05" db="EMBL/GenBank/DDBJ databases">
        <authorList>
            <person name="Lanie J.A."/>
            <person name="Ng W.-L."/>
            <person name="Kazmierczak K.M."/>
            <person name="Andrzejewski T.M."/>
            <person name="Davidsen T.M."/>
            <person name="Wayne K.J."/>
            <person name="Tettelin H."/>
            <person name="Glass J.I."/>
            <person name="Rusch D."/>
            <person name="Podicherti R."/>
            <person name="Tsui H.-C.T."/>
            <person name="Winkler M.E."/>
        </authorList>
    </citation>
    <scope>NUCLEOTIDE SEQUENCE</scope>
</reference>
<accession>A0A383EID3</accession>
<gene>
    <name evidence="1" type="ORF">METZ01_LOCUS509047</name>
</gene>